<keyword evidence="3" id="KW-0449">Lipoprotein</keyword>
<proteinExistence type="predicted"/>
<evidence type="ECO:0000256" key="1">
    <source>
        <dbReference type="SAM" id="MobiDB-lite"/>
    </source>
</evidence>
<keyword evidence="4" id="KW-1185">Reference proteome</keyword>
<feature type="region of interest" description="Disordered" evidence="1">
    <location>
        <begin position="24"/>
        <end position="55"/>
    </location>
</feature>
<dbReference type="OrthoDB" id="2969417at2"/>
<name>A0A1I0G935_9BACI</name>
<evidence type="ECO:0000313" key="3">
    <source>
        <dbReference type="EMBL" id="SET67524.1"/>
    </source>
</evidence>
<reference evidence="4" key="1">
    <citation type="submission" date="2016-10" db="EMBL/GenBank/DDBJ databases">
        <authorList>
            <person name="Varghese N."/>
            <person name="Submissions S."/>
        </authorList>
    </citation>
    <scope>NUCLEOTIDE SEQUENCE [LARGE SCALE GENOMIC DNA]</scope>
    <source>
        <strain evidence="4">CGMCC 1.3566</strain>
    </source>
</reference>
<dbReference type="InterPro" id="IPR019076">
    <property type="entry name" value="Spore_lipoprot_YhcN/YlaJ-like"/>
</dbReference>
<dbReference type="Pfam" id="PF09580">
    <property type="entry name" value="Spore_YhcN_YlaJ"/>
    <property type="match status" value="1"/>
</dbReference>
<dbReference type="STRING" id="237682.SAMN05421676_106276"/>
<sequence length="156" mass="18208">MKRVLFLIILTSVMFLVACGGNEDEAQNHNNNMNTQPVKYRENNTTQQNDTNREENVREYTNIEAPNQNLEEADNELSRRLKEEILKVEGVNQAEVVVNDDRLVVALDIVNRQRANPVIPNRVRDVIEKFEMDDKNVSIYTDEAYFNRVRNMLTRP</sequence>
<feature type="compositionally biased region" description="Polar residues" evidence="1">
    <location>
        <begin position="28"/>
        <end position="50"/>
    </location>
</feature>
<dbReference type="RefSeq" id="WP_093135410.1">
    <property type="nucleotide sequence ID" value="NZ_FOHJ01000006.1"/>
</dbReference>
<accession>A0A1I0G935</accession>
<protein>
    <submittedName>
        <fullName evidence="3">Sporulation lipoprotein YhcN/YlaJ (Spore_YhcN_YlaJ)</fullName>
    </submittedName>
</protein>
<evidence type="ECO:0000256" key="2">
    <source>
        <dbReference type="SAM" id="SignalP"/>
    </source>
</evidence>
<feature type="chain" id="PRO_5039443202" evidence="2">
    <location>
        <begin position="19"/>
        <end position="156"/>
    </location>
</feature>
<dbReference type="AlphaFoldDB" id="A0A1I0G935"/>
<feature type="signal peptide" evidence="2">
    <location>
        <begin position="1"/>
        <end position="18"/>
    </location>
</feature>
<gene>
    <name evidence="3" type="ORF">SAMN05421676_106276</name>
</gene>
<organism evidence="3 4">
    <name type="scientific">Salinibacillus kushneri</name>
    <dbReference type="NCBI Taxonomy" id="237682"/>
    <lineage>
        <taxon>Bacteria</taxon>
        <taxon>Bacillati</taxon>
        <taxon>Bacillota</taxon>
        <taxon>Bacilli</taxon>
        <taxon>Bacillales</taxon>
        <taxon>Bacillaceae</taxon>
        <taxon>Salinibacillus</taxon>
    </lineage>
</organism>
<dbReference type="PROSITE" id="PS51257">
    <property type="entry name" value="PROKAR_LIPOPROTEIN"/>
    <property type="match status" value="1"/>
</dbReference>
<keyword evidence="2" id="KW-0732">Signal</keyword>
<evidence type="ECO:0000313" key="4">
    <source>
        <dbReference type="Proteomes" id="UP000199095"/>
    </source>
</evidence>
<dbReference type="EMBL" id="FOHJ01000006">
    <property type="protein sequence ID" value="SET67524.1"/>
    <property type="molecule type" value="Genomic_DNA"/>
</dbReference>
<dbReference type="Proteomes" id="UP000199095">
    <property type="component" value="Unassembled WGS sequence"/>
</dbReference>